<dbReference type="Proteomes" id="UP000251213">
    <property type="component" value="Unassembled WGS sequence"/>
</dbReference>
<dbReference type="InterPro" id="IPR000999">
    <property type="entry name" value="RNase_III_dom"/>
</dbReference>
<evidence type="ECO:0000313" key="6">
    <source>
        <dbReference type="EMBL" id="RAL23228.1"/>
    </source>
</evidence>
<comment type="caution">
    <text evidence="6">The sequence shown here is derived from an EMBL/GenBank/DDBJ whole genome shotgun (WGS) entry which is preliminary data.</text>
</comment>
<sequence length="137" mass="15584">MNQFFSSSLPKLPQEINPLTLAYMGDAIYEIYVREYLIAQGISLPQHLQKEATKYVSANAQAKAFYQIKSLLSEDELTILKRGRNAKSGSIPKNAKVSDYRYSTGLEALFGYLYLSGKQSRIQQLMQTILQKDHEEV</sequence>
<comment type="similarity">
    <text evidence="4">Belongs to the MrnC RNase family.</text>
</comment>
<dbReference type="PIRSF" id="PIRSF005520">
    <property type="entry name" value="UCP005520"/>
    <property type="match status" value="1"/>
</dbReference>
<comment type="cofactor">
    <cofactor evidence="4">
        <name>Mg(2+)</name>
        <dbReference type="ChEBI" id="CHEBI:18420"/>
    </cofactor>
</comment>
<feature type="domain" description="RNase III" evidence="5">
    <location>
        <begin position="1"/>
        <end position="135"/>
    </location>
</feature>
<dbReference type="PANTHER" id="PTHR34276">
    <property type="entry name" value="MINI-RIBONUCLEASE 3"/>
    <property type="match status" value="1"/>
</dbReference>
<dbReference type="HAMAP" id="MF_01468">
    <property type="entry name" value="RNase_Mini_III"/>
    <property type="match status" value="1"/>
</dbReference>
<keyword evidence="7" id="KW-1185">Reference proteome</keyword>
<proteinExistence type="inferred from homology"/>
<evidence type="ECO:0000256" key="2">
    <source>
        <dbReference type="ARBA" id="ARBA00022759"/>
    </source>
</evidence>
<dbReference type="Pfam" id="PF00636">
    <property type="entry name" value="Ribonuclease_3"/>
    <property type="match status" value="1"/>
</dbReference>
<comment type="subcellular location">
    <subcellularLocation>
        <location evidence="4">Cytoplasm</location>
    </subcellularLocation>
</comment>
<accession>A0A364K384</accession>
<dbReference type="InterPro" id="IPR008226">
    <property type="entry name" value="Mini3_fam"/>
</dbReference>
<comment type="function">
    <text evidence="4">Involved in correct processing of both the 5' and 3' ends of 23S rRNA precursor. Processes 30S rRNA precursor transcript even in absence of ribonuclease 3 (Rnc); Rnc processes 30S rRNA into smaller rRNA precursors.</text>
</comment>
<keyword evidence="4" id="KW-0699">rRNA-binding</keyword>
<name>A0A364K384_9BACL</name>
<keyword evidence="4" id="KW-0690">Ribosome biogenesis</keyword>
<dbReference type="InterPro" id="IPR036389">
    <property type="entry name" value="RNase_III_sf"/>
</dbReference>
<gene>
    <name evidence="4" type="primary">mrnC</name>
    <name evidence="6" type="ORF">DL897_12760</name>
</gene>
<dbReference type="RefSeq" id="WP_113659535.1">
    <property type="nucleotide sequence ID" value="NZ_KZ845669.1"/>
</dbReference>
<comment type="subunit">
    <text evidence="4">Homodimer.</text>
</comment>
<evidence type="ECO:0000256" key="4">
    <source>
        <dbReference type="HAMAP-Rule" id="MF_01468"/>
    </source>
</evidence>
<dbReference type="EC" id="3.1.26.-" evidence="4"/>
<keyword evidence="4" id="KW-0460">Magnesium</keyword>
<keyword evidence="1 4" id="KW-0540">Nuclease</keyword>
<dbReference type="CDD" id="cd00593">
    <property type="entry name" value="RIBOc"/>
    <property type="match status" value="1"/>
</dbReference>
<dbReference type="GO" id="GO:0019843">
    <property type="term" value="F:rRNA binding"/>
    <property type="evidence" value="ECO:0007669"/>
    <property type="project" value="UniProtKB-UniRule"/>
</dbReference>
<keyword evidence="4" id="KW-0963">Cytoplasm</keyword>
<keyword evidence="2 4" id="KW-0255">Endonuclease</keyword>
<keyword evidence="4" id="KW-0698">rRNA processing</keyword>
<dbReference type="AlphaFoldDB" id="A0A364K384"/>
<organism evidence="6 7">
    <name type="scientific">Thermoflavimicrobium daqui</name>
    <dbReference type="NCBI Taxonomy" id="2137476"/>
    <lineage>
        <taxon>Bacteria</taxon>
        <taxon>Bacillati</taxon>
        <taxon>Bacillota</taxon>
        <taxon>Bacilli</taxon>
        <taxon>Bacillales</taxon>
        <taxon>Thermoactinomycetaceae</taxon>
        <taxon>Thermoflavimicrobium</taxon>
    </lineage>
</organism>
<keyword evidence="4" id="KW-0694">RNA-binding</keyword>
<keyword evidence="3 4" id="KW-0378">Hydrolase</keyword>
<protein>
    <recommendedName>
        <fullName evidence="4">Mini-ribonuclease 3</fullName>
        <shortName evidence="4">Mini-3</shortName>
        <shortName evidence="4">Mini-RNase 3</shortName>
        <ecNumber evidence="4">3.1.26.-</ecNumber>
    </recommendedName>
    <alternativeName>
        <fullName evidence="4">Mini-RNase III</fullName>
        <shortName evidence="4">Mini-III</shortName>
    </alternativeName>
</protein>
<reference evidence="6 7" key="1">
    <citation type="submission" date="2018-06" db="EMBL/GenBank/DDBJ databases">
        <title>Thermoflavimicrobium daqus sp. nov., a thermophilic microbe isolated from Moutai-flavour Daqu.</title>
        <authorList>
            <person name="Wang X."/>
            <person name="Zhou H."/>
        </authorList>
    </citation>
    <scope>NUCLEOTIDE SEQUENCE [LARGE SCALE GENOMIC DNA]</scope>
    <source>
        <strain evidence="6 7">FBKL4.011</strain>
    </source>
</reference>
<dbReference type="SUPFAM" id="SSF69065">
    <property type="entry name" value="RNase III domain-like"/>
    <property type="match status" value="1"/>
</dbReference>
<reference evidence="6 7" key="2">
    <citation type="submission" date="2018-06" db="EMBL/GenBank/DDBJ databases">
        <authorList>
            <person name="Zhirakovskaya E."/>
        </authorList>
    </citation>
    <scope>NUCLEOTIDE SEQUENCE [LARGE SCALE GENOMIC DNA]</scope>
    <source>
        <strain evidence="6 7">FBKL4.011</strain>
    </source>
</reference>
<dbReference type="EMBL" id="QJKK01000007">
    <property type="protein sequence ID" value="RAL23228.1"/>
    <property type="molecule type" value="Genomic_DNA"/>
</dbReference>
<dbReference type="GO" id="GO:0005737">
    <property type="term" value="C:cytoplasm"/>
    <property type="evidence" value="ECO:0007669"/>
    <property type="project" value="UniProtKB-SubCell"/>
</dbReference>
<evidence type="ECO:0000256" key="3">
    <source>
        <dbReference type="ARBA" id="ARBA00022801"/>
    </source>
</evidence>
<dbReference type="PANTHER" id="PTHR34276:SF1">
    <property type="entry name" value="MINI-RIBONUCLEASE 3"/>
    <property type="match status" value="1"/>
</dbReference>
<dbReference type="OrthoDB" id="46571at2"/>
<dbReference type="GO" id="GO:0006364">
    <property type="term" value="P:rRNA processing"/>
    <property type="evidence" value="ECO:0007669"/>
    <property type="project" value="UniProtKB-UniRule"/>
</dbReference>
<evidence type="ECO:0000259" key="5">
    <source>
        <dbReference type="SMART" id="SM00535"/>
    </source>
</evidence>
<evidence type="ECO:0000256" key="1">
    <source>
        <dbReference type="ARBA" id="ARBA00022722"/>
    </source>
</evidence>
<evidence type="ECO:0000313" key="7">
    <source>
        <dbReference type="Proteomes" id="UP000251213"/>
    </source>
</evidence>
<feature type="active site" evidence="4">
    <location>
        <position position="26"/>
    </location>
</feature>
<dbReference type="Gene3D" id="1.10.1520.10">
    <property type="entry name" value="Ribonuclease III domain"/>
    <property type="match status" value="1"/>
</dbReference>
<dbReference type="GO" id="GO:0004525">
    <property type="term" value="F:ribonuclease III activity"/>
    <property type="evidence" value="ECO:0007669"/>
    <property type="project" value="InterPro"/>
</dbReference>
<dbReference type="SMART" id="SM00535">
    <property type="entry name" value="RIBOc"/>
    <property type="match status" value="1"/>
</dbReference>